<sequence>MAYEATLHQFQPLARQSSILNLAPEELQSHGGDLSKPLTTMNIDEFFKGAYTSFDGAPGSNSGVAMTLEDFLQGTGLVDENLNAPPAINPATNTLPFMGFNLAQALDGQGFHGQPAEF</sequence>
<dbReference type="Proteomes" id="UP000017836">
    <property type="component" value="Unassembled WGS sequence"/>
</dbReference>
<evidence type="ECO:0000313" key="2">
    <source>
        <dbReference type="Proteomes" id="UP000017836"/>
    </source>
</evidence>
<dbReference type="Gramene" id="ERN10051">
    <property type="protein sequence ID" value="ERN10051"/>
    <property type="gene ID" value="AMTR_s00013p00251450"/>
</dbReference>
<dbReference type="AlphaFoldDB" id="W1PQR6"/>
<dbReference type="EMBL" id="KI392979">
    <property type="protein sequence ID" value="ERN10051.1"/>
    <property type="molecule type" value="Genomic_DNA"/>
</dbReference>
<organism evidence="1 2">
    <name type="scientific">Amborella trichopoda</name>
    <dbReference type="NCBI Taxonomy" id="13333"/>
    <lineage>
        <taxon>Eukaryota</taxon>
        <taxon>Viridiplantae</taxon>
        <taxon>Streptophyta</taxon>
        <taxon>Embryophyta</taxon>
        <taxon>Tracheophyta</taxon>
        <taxon>Spermatophyta</taxon>
        <taxon>Magnoliopsida</taxon>
        <taxon>Amborellales</taxon>
        <taxon>Amborellaceae</taxon>
        <taxon>Amborella</taxon>
    </lineage>
</organism>
<dbReference type="HOGENOM" id="CLU_2088112_0_0_1"/>
<accession>W1PQR6</accession>
<proteinExistence type="predicted"/>
<keyword evidence="2" id="KW-1185">Reference proteome</keyword>
<reference evidence="2" key="1">
    <citation type="journal article" date="2013" name="Science">
        <title>The Amborella genome and the evolution of flowering plants.</title>
        <authorList>
            <consortium name="Amborella Genome Project"/>
        </authorList>
    </citation>
    <scope>NUCLEOTIDE SEQUENCE [LARGE SCALE GENOMIC DNA]</scope>
</reference>
<dbReference type="GO" id="GO:0005634">
    <property type="term" value="C:nucleus"/>
    <property type="evidence" value="ECO:0000318"/>
    <property type="project" value="GO_Central"/>
</dbReference>
<evidence type="ECO:0000313" key="1">
    <source>
        <dbReference type="EMBL" id="ERN10051.1"/>
    </source>
</evidence>
<gene>
    <name evidence="1" type="ORF">AMTR_s00013p00251450</name>
</gene>
<protein>
    <submittedName>
        <fullName evidence="1">Uncharacterized protein</fullName>
    </submittedName>
</protein>
<name>W1PQR6_AMBTC</name>